<reference evidence="3" key="1">
    <citation type="submission" date="2020-04" db="EMBL/GenBank/DDBJ databases">
        <title>Deep metagenomics examines the oral microbiome during advanced dental caries in children, revealing novel taxa and co-occurrences with host molecules.</title>
        <authorList>
            <person name="Baker J.L."/>
            <person name="Morton J.T."/>
            <person name="Dinis M."/>
            <person name="Alvarez R."/>
            <person name="Tran N.C."/>
            <person name="Knight R."/>
            <person name="Edlund A."/>
        </authorList>
    </citation>
    <scope>NUCLEOTIDE SEQUENCE</scope>
    <source>
        <strain evidence="3">JCVI_39_bin.18</strain>
    </source>
</reference>
<dbReference type="Pfam" id="PF13166">
    <property type="entry name" value="AAA_13"/>
    <property type="match status" value="1"/>
</dbReference>
<feature type="domain" description="Protein CR006 P-loop" evidence="2">
    <location>
        <begin position="21"/>
        <end position="729"/>
    </location>
</feature>
<keyword evidence="1" id="KW-0175">Coiled coil</keyword>
<gene>
    <name evidence="3" type="ORF">HXO61_08125</name>
</gene>
<dbReference type="Proteomes" id="UP000770330">
    <property type="component" value="Unassembled WGS sequence"/>
</dbReference>
<dbReference type="RefSeq" id="WP_303945365.1">
    <property type="nucleotide sequence ID" value="NZ_JABZXO010000024.1"/>
</dbReference>
<accession>A0A930KVS3</accession>
<organism evidence="3 4">
    <name type="scientific">Rothia mucilaginosa</name>
    <dbReference type="NCBI Taxonomy" id="43675"/>
    <lineage>
        <taxon>Bacteria</taxon>
        <taxon>Bacillati</taxon>
        <taxon>Actinomycetota</taxon>
        <taxon>Actinomycetes</taxon>
        <taxon>Micrococcales</taxon>
        <taxon>Micrococcaceae</taxon>
        <taxon>Rothia</taxon>
    </lineage>
</organism>
<dbReference type="Gene3D" id="3.40.50.300">
    <property type="entry name" value="P-loop containing nucleotide triphosphate hydrolases"/>
    <property type="match status" value="1"/>
</dbReference>
<dbReference type="SUPFAM" id="SSF52540">
    <property type="entry name" value="P-loop containing nucleoside triphosphate hydrolases"/>
    <property type="match status" value="2"/>
</dbReference>
<proteinExistence type="predicted"/>
<dbReference type="InterPro" id="IPR026866">
    <property type="entry name" value="CR006_AAA"/>
</dbReference>
<dbReference type="AlphaFoldDB" id="A0A930KVS3"/>
<evidence type="ECO:0000256" key="1">
    <source>
        <dbReference type="SAM" id="Coils"/>
    </source>
</evidence>
<sequence length="762" mass="87499">MSNKNNKPFACIKYIEDYTCKSFINFSNANIPFTVINYIYGNNGAGKSTLALGIEAEGNKLGKGAALFNAEYTNKNLLLDESNPNLIAGVVAAFGSENIEIKSKIRQYESDILGIENDISQKKDSIEGKVLNISNTIDAIFKRNKQGTNIRKKSIRIDNYEDEFEWIQGIKKTYEKDLIASKVSEDASEETDARSITCGAEEAQVRISDLESLRVPPKPKEFLEFKNLKDIIEKEYNVIEKVPDSLIRWIEDGLKIHQEGEICKFCTSSDLNLSKISQKLRMFKEQEWIQTQALLVASKENFHNLLQECNSFYTKLLGLALKSGFSLTIENELNVEELSRNFDGLIDKKLRNPEDFLDSEGLSDIRSAYIKGYEEICSQRDSLEENINDEKDRYRDYVNKVNDYAKNAVAKDVLDALNEGDLKDDVKYIGDMVNEIKKCRDEISSINIEKENLQNSISRYGKFVEYLNGELESIGMPFRLLEEKVDSGEYVIKNLQGDNISIQDISEGEKHILSLMYFYYKLFDDENLEHIKGDIALIIVDDPVSSLDEGNKLYILNVIMRLIDKVIANRNSSTSDDRQIFVMSHSRDDFNNIVYHRNKSVSELFEIYKNVDATGRMCSNIRLMNDRDTMGSYARLFKEVYEISKLKGSEDLSDCQVNHSLNSMRRVFEEYLSFKSKNILLPQVSNFGQIKEIYEISRSVDGVRKTISSRYEPRLRTFLSDINVGSHRITNVDGKYKIVEYAKTLMKYIEDTDKVHYDAMKQ</sequence>
<comment type="caution">
    <text evidence="3">The sequence shown here is derived from an EMBL/GenBank/DDBJ whole genome shotgun (WGS) entry which is preliminary data.</text>
</comment>
<evidence type="ECO:0000259" key="2">
    <source>
        <dbReference type="Pfam" id="PF13166"/>
    </source>
</evidence>
<evidence type="ECO:0000313" key="4">
    <source>
        <dbReference type="Proteomes" id="UP000770330"/>
    </source>
</evidence>
<evidence type="ECO:0000313" key="3">
    <source>
        <dbReference type="EMBL" id="MBF1657878.1"/>
    </source>
</evidence>
<dbReference type="EMBL" id="JABZXO010000024">
    <property type="protein sequence ID" value="MBF1657878.1"/>
    <property type="molecule type" value="Genomic_DNA"/>
</dbReference>
<dbReference type="InterPro" id="IPR027417">
    <property type="entry name" value="P-loop_NTPase"/>
</dbReference>
<protein>
    <submittedName>
        <fullName evidence="3">AAA family ATPase</fullName>
    </submittedName>
</protein>
<feature type="coiled-coil region" evidence="1">
    <location>
        <begin position="373"/>
        <end position="400"/>
    </location>
</feature>
<name>A0A930KVS3_9MICC</name>